<protein>
    <recommendedName>
        <fullName evidence="1">Transposase zinc-ribbon domain-containing protein</fullName>
    </recommendedName>
</protein>
<sequence>MGSKSAPSQRKTPKAGVDYPRNYAEFMAWFSDDAACLDYLDWIRWKDGFECPSCHGSKGWRMKNKQVVVQCVPQSSLIYRRHDLYTMPERL</sequence>
<name>A0A1D8IMQ3_9GAMM</name>
<evidence type="ECO:0000313" key="2">
    <source>
        <dbReference type="EMBL" id="AOU97705.1"/>
    </source>
</evidence>
<keyword evidence="3" id="KW-1185">Reference proteome</keyword>
<gene>
    <name evidence="2" type="ORF">BI364_06795</name>
</gene>
<dbReference type="EMBL" id="CP017415">
    <property type="protein sequence ID" value="AOU97705.1"/>
    <property type="molecule type" value="Genomic_DNA"/>
</dbReference>
<evidence type="ECO:0000313" key="3">
    <source>
        <dbReference type="Proteomes" id="UP000095401"/>
    </source>
</evidence>
<dbReference type="Pfam" id="PF12760">
    <property type="entry name" value="Zn_ribbon_IS1595"/>
    <property type="match status" value="1"/>
</dbReference>
<accession>A0A1D8IMQ3</accession>
<dbReference type="InterPro" id="IPR024442">
    <property type="entry name" value="Transposase_Zn_ribbon"/>
</dbReference>
<dbReference type="KEGG" id="aprs:BI364_06795"/>
<dbReference type="AlphaFoldDB" id="A0A1D8IMQ3"/>
<reference evidence="3" key="1">
    <citation type="submission" date="2016-09" db="EMBL/GenBank/DDBJ databases">
        <title>Acidihalobacter prosperus F5.</title>
        <authorList>
            <person name="Khaleque H.N."/>
            <person name="Ramsay J.P."/>
            <person name="Kaksonen A.H."/>
            <person name="Boxall N.J."/>
            <person name="Watkin E.L.J."/>
        </authorList>
    </citation>
    <scope>NUCLEOTIDE SEQUENCE [LARGE SCALE GENOMIC DNA]</scope>
    <source>
        <strain evidence="3">F5</strain>
    </source>
</reference>
<dbReference type="Proteomes" id="UP000095401">
    <property type="component" value="Chromosome"/>
</dbReference>
<evidence type="ECO:0000259" key="1">
    <source>
        <dbReference type="Pfam" id="PF12760"/>
    </source>
</evidence>
<feature type="domain" description="Transposase zinc-ribbon" evidence="1">
    <location>
        <begin position="32"/>
        <end position="66"/>
    </location>
</feature>
<proteinExistence type="predicted"/>
<organism evidence="2 3">
    <name type="scientific">Acidihalobacter yilgarnensis</name>
    <dbReference type="NCBI Taxonomy" id="2819280"/>
    <lineage>
        <taxon>Bacteria</taxon>
        <taxon>Pseudomonadati</taxon>
        <taxon>Pseudomonadota</taxon>
        <taxon>Gammaproteobacteria</taxon>
        <taxon>Chromatiales</taxon>
        <taxon>Ectothiorhodospiraceae</taxon>
        <taxon>Acidihalobacter</taxon>
    </lineage>
</organism>